<dbReference type="EMBL" id="KQ243128">
    <property type="protein sequence ID" value="KNC76387.1"/>
    <property type="molecule type" value="Genomic_DNA"/>
</dbReference>
<comment type="similarity">
    <text evidence="1 3 6">Belongs to the aldehyde dehydrogenase family.</text>
</comment>
<dbReference type="Gene3D" id="3.40.309.10">
    <property type="entry name" value="Aldehyde Dehydrogenase, Chain A, domain 2"/>
    <property type="match status" value="1"/>
</dbReference>
<keyword evidence="9" id="KW-1185">Reference proteome</keyword>
<protein>
    <recommendedName>
        <fullName evidence="3">Aldehyde dehydrogenase</fullName>
    </recommendedName>
</protein>
<evidence type="ECO:0000313" key="8">
    <source>
        <dbReference type="EMBL" id="KNC76387.1"/>
    </source>
</evidence>
<evidence type="ECO:0000256" key="3">
    <source>
        <dbReference type="PIRNR" id="PIRNR036492"/>
    </source>
</evidence>
<dbReference type="PROSITE" id="PS00687">
    <property type="entry name" value="ALDEHYDE_DEHYDR_GLU"/>
    <property type="match status" value="1"/>
</dbReference>
<dbReference type="RefSeq" id="XP_014150289.1">
    <property type="nucleotide sequence ID" value="XM_014294814.1"/>
</dbReference>
<feature type="active site" evidence="4 5">
    <location>
        <position position="220"/>
    </location>
</feature>
<dbReference type="STRING" id="667725.A0A0L0FHX2"/>
<feature type="domain" description="Aldehyde dehydrogenase" evidence="7">
    <location>
        <begin position="8"/>
        <end position="446"/>
    </location>
</feature>
<accession>A0A0L0FHX2</accession>
<dbReference type="OrthoDB" id="440325at2759"/>
<dbReference type="GO" id="GO:0006081">
    <property type="term" value="P:aldehyde metabolic process"/>
    <property type="evidence" value="ECO:0007669"/>
    <property type="project" value="InterPro"/>
</dbReference>
<evidence type="ECO:0000256" key="6">
    <source>
        <dbReference type="RuleBase" id="RU003345"/>
    </source>
</evidence>
<dbReference type="PIRSF" id="PIRSF036492">
    <property type="entry name" value="ALDH"/>
    <property type="match status" value="1"/>
</dbReference>
<dbReference type="GO" id="GO:0004029">
    <property type="term" value="F:aldehyde dehydrogenase (NAD+) activity"/>
    <property type="evidence" value="ECO:0007669"/>
    <property type="project" value="TreeGrafter"/>
</dbReference>
<evidence type="ECO:0000256" key="2">
    <source>
        <dbReference type="ARBA" id="ARBA00023002"/>
    </source>
</evidence>
<dbReference type="CDD" id="cd07087">
    <property type="entry name" value="ALDH_F3-13-14_CALDH-like"/>
    <property type="match status" value="1"/>
</dbReference>
<dbReference type="GeneID" id="25911614"/>
<dbReference type="InterPro" id="IPR012394">
    <property type="entry name" value="Aldehyde_DH_NAD(P)"/>
</dbReference>
<feature type="active site" evidence="4">
    <location>
        <position position="255"/>
    </location>
</feature>
<dbReference type="PANTHER" id="PTHR43570">
    <property type="entry name" value="ALDEHYDE DEHYDROGENASE"/>
    <property type="match status" value="1"/>
</dbReference>
<evidence type="ECO:0000256" key="1">
    <source>
        <dbReference type="ARBA" id="ARBA00009986"/>
    </source>
</evidence>
<dbReference type="Proteomes" id="UP000054560">
    <property type="component" value="Unassembled WGS sequence"/>
</dbReference>
<keyword evidence="2 3" id="KW-0560">Oxidoreductase</keyword>
<dbReference type="AlphaFoldDB" id="A0A0L0FHX2"/>
<name>A0A0L0FHX2_9EUKA</name>
<evidence type="ECO:0000259" key="7">
    <source>
        <dbReference type="Pfam" id="PF00171"/>
    </source>
</evidence>
<evidence type="ECO:0000313" key="9">
    <source>
        <dbReference type="Proteomes" id="UP000054560"/>
    </source>
</evidence>
<dbReference type="Gene3D" id="3.40.605.10">
    <property type="entry name" value="Aldehyde Dehydrogenase, Chain A, domain 1"/>
    <property type="match status" value="1"/>
</dbReference>
<dbReference type="Pfam" id="PF00171">
    <property type="entry name" value="Aldedh"/>
    <property type="match status" value="1"/>
</dbReference>
<dbReference type="GO" id="GO:0005737">
    <property type="term" value="C:cytoplasm"/>
    <property type="evidence" value="ECO:0007669"/>
    <property type="project" value="TreeGrafter"/>
</dbReference>
<dbReference type="InterPro" id="IPR016161">
    <property type="entry name" value="Ald_DH/histidinol_DH"/>
</dbReference>
<dbReference type="PANTHER" id="PTHR43570:SF16">
    <property type="entry name" value="ALDEHYDE DEHYDROGENASE TYPE III, ISOFORM Q"/>
    <property type="match status" value="1"/>
</dbReference>
<dbReference type="InterPro" id="IPR016162">
    <property type="entry name" value="Ald_DH_N"/>
</dbReference>
<dbReference type="InterPro" id="IPR015590">
    <property type="entry name" value="Aldehyde_DH_dom"/>
</dbReference>
<evidence type="ECO:0000256" key="5">
    <source>
        <dbReference type="PROSITE-ProRule" id="PRU10007"/>
    </source>
</evidence>
<organism evidence="8 9">
    <name type="scientific">Sphaeroforma arctica JP610</name>
    <dbReference type="NCBI Taxonomy" id="667725"/>
    <lineage>
        <taxon>Eukaryota</taxon>
        <taxon>Ichthyosporea</taxon>
        <taxon>Ichthyophonida</taxon>
        <taxon>Sphaeroforma</taxon>
    </lineage>
</organism>
<proteinExistence type="inferred from homology"/>
<dbReference type="SUPFAM" id="SSF53720">
    <property type="entry name" value="ALDH-like"/>
    <property type="match status" value="1"/>
</dbReference>
<gene>
    <name evidence="8" type="ORF">SARC_11110</name>
</gene>
<dbReference type="FunFam" id="3.40.309.10:FF:000003">
    <property type="entry name" value="Aldehyde dehydrogenase"/>
    <property type="match status" value="1"/>
</dbReference>
<reference evidence="8 9" key="1">
    <citation type="submission" date="2011-02" db="EMBL/GenBank/DDBJ databases">
        <title>The Genome Sequence of Sphaeroforma arctica JP610.</title>
        <authorList>
            <consortium name="The Broad Institute Genome Sequencing Platform"/>
            <person name="Russ C."/>
            <person name="Cuomo C."/>
            <person name="Young S.K."/>
            <person name="Zeng Q."/>
            <person name="Gargeya S."/>
            <person name="Alvarado L."/>
            <person name="Berlin A."/>
            <person name="Chapman S.B."/>
            <person name="Chen Z."/>
            <person name="Freedman E."/>
            <person name="Gellesch M."/>
            <person name="Goldberg J."/>
            <person name="Griggs A."/>
            <person name="Gujja S."/>
            <person name="Heilman E."/>
            <person name="Heiman D."/>
            <person name="Howarth C."/>
            <person name="Mehta T."/>
            <person name="Neiman D."/>
            <person name="Pearson M."/>
            <person name="Roberts A."/>
            <person name="Saif S."/>
            <person name="Shea T."/>
            <person name="Shenoy N."/>
            <person name="Sisk P."/>
            <person name="Stolte C."/>
            <person name="Sykes S."/>
            <person name="White J."/>
            <person name="Yandava C."/>
            <person name="Burger G."/>
            <person name="Gray M.W."/>
            <person name="Holland P.W.H."/>
            <person name="King N."/>
            <person name="Lang F.B.F."/>
            <person name="Roger A.J."/>
            <person name="Ruiz-Trillo I."/>
            <person name="Haas B."/>
            <person name="Nusbaum C."/>
            <person name="Birren B."/>
        </authorList>
    </citation>
    <scope>NUCLEOTIDE SEQUENCE [LARGE SCALE GENOMIC DNA]</scope>
    <source>
        <strain evidence="8 9">JP610</strain>
    </source>
</reference>
<evidence type="ECO:0000256" key="4">
    <source>
        <dbReference type="PIRSR" id="PIRSR036492-1"/>
    </source>
</evidence>
<dbReference type="InterPro" id="IPR029510">
    <property type="entry name" value="Ald_DH_CS_GLU"/>
</dbReference>
<sequence>MVNQATKSPTCAAEAHRLANTAFRAGTTLSIHWRKSQLQALRRMISENEKLIQNAVYADLGKSPEEVWLAETQASINGIDSMIANVDSWSRATHVNTDVFNYPATSMIKPEPLGTALIIGCWNYPITLIADPMAASIAAGNAVVVKTGAETHSPKTMQLLCELIPQYMDRQAISIVPGGFDELQDLLSMRWDVIFATGSPGLGRMVAKAGATNLTKCILELGGKSPVYVGKDANLAVAAKRIVWGSLGLNAGQTCIRPDHMFVDSSIAEDFIDTLKKTVVAQYGDDPRQSMAFGRMAKVPAHHERLANMIKSDSKYIVHGGETDASDSYIAPTLLDFGTDSVAFHASASMQEEIFGPILPILRVNGAEDAIDSILTREKPLAMYAFTYDKHVQNKFMNVSAGSLQFNDTITFMLNENLPFGGVGNSGSGKYHGYQGFVEFSHMKSIMINSNLNDLKARFSPQTNVDMAVMKLAHRHIPGVVVSSLNQMHNFAFLTVAVGAAAFMLGKYL</sequence>
<dbReference type="eggNOG" id="KOG2456">
    <property type="taxonomic scope" value="Eukaryota"/>
</dbReference>
<dbReference type="InterPro" id="IPR016163">
    <property type="entry name" value="Ald_DH_C"/>
</dbReference>